<accession>A0A075U0A0</accession>
<evidence type="ECO:0000256" key="4">
    <source>
        <dbReference type="ARBA" id="ARBA00022475"/>
    </source>
</evidence>
<protein>
    <submittedName>
        <fullName evidence="9">Iron (Fe) ABC superfamily ATP binding cassette transporter, membrane protein</fullName>
    </submittedName>
</protein>
<feature type="transmembrane region" description="Helical" evidence="8">
    <location>
        <begin position="108"/>
        <end position="125"/>
    </location>
</feature>
<evidence type="ECO:0000256" key="1">
    <source>
        <dbReference type="ARBA" id="ARBA00004651"/>
    </source>
</evidence>
<dbReference type="SUPFAM" id="SSF81345">
    <property type="entry name" value="ABC transporter involved in vitamin B12 uptake, BtuC"/>
    <property type="match status" value="1"/>
</dbReference>
<dbReference type="KEGG" id="wct:WS74_1043"/>
<feature type="transmembrane region" description="Helical" evidence="8">
    <location>
        <begin position="80"/>
        <end position="102"/>
    </location>
</feature>
<dbReference type="AlphaFoldDB" id="A0A075U0A0"/>
<evidence type="ECO:0000256" key="8">
    <source>
        <dbReference type="SAM" id="Phobius"/>
    </source>
</evidence>
<evidence type="ECO:0000256" key="7">
    <source>
        <dbReference type="ARBA" id="ARBA00023136"/>
    </source>
</evidence>
<keyword evidence="6 8" id="KW-1133">Transmembrane helix</keyword>
<reference evidence="10" key="2">
    <citation type="submission" date="2014-08" db="EMBL/GenBank/DDBJ databases">
        <title>Complete genome of Weissella ceti strain WS74 isolated from diseased rainbow trout in Brazil.</title>
        <authorList>
            <person name="Figueiredo H.C.P."/>
            <person name="Leal C.A.G."/>
            <person name="Pereira F.L."/>
            <person name="Soares S.C."/>
            <person name="Dorella F.A."/>
            <person name="Carvalho A.F."/>
            <person name="Azevedo V.A.C."/>
        </authorList>
    </citation>
    <scope>NUCLEOTIDE SEQUENCE [LARGE SCALE GENOMIC DNA]</scope>
    <source>
        <strain evidence="10">WS74</strain>
    </source>
</reference>
<dbReference type="PATRIC" id="fig|759620.7.peg.1002"/>
<feature type="transmembrane region" description="Helical" evidence="8">
    <location>
        <begin position="172"/>
        <end position="193"/>
    </location>
</feature>
<dbReference type="PANTHER" id="PTHR30472">
    <property type="entry name" value="FERRIC ENTEROBACTIN TRANSPORT SYSTEM PERMEASE PROTEIN"/>
    <property type="match status" value="1"/>
</dbReference>
<evidence type="ECO:0000256" key="5">
    <source>
        <dbReference type="ARBA" id="ARBA00022692"/>
    </source>
</evidence>
<dbReference type="Gene3D" id="1.10.3470.10">
    <property type="entry name" value="ABC transporter involved in vitamin B12 uptake, BtuC"/>
    <property type="match status" value="1"/>
</dbReference>
<comment type="similarity">
    <text evidence="2">Belongs to the binding-protein-dependent transport system permease family. FecCD subfamily.</text>
</comment>
<feature type="transmembrane region" description="Helical" evidence="8">
    <location>
        <begin position="213"/>
        <end position="242"/>
    </location>
</feature>
<evidence type="ECO:0000256" key="3">
    <source>
        <dbReference type="ARBA" id="ARBA00022448"/>
    </source>
</evidence>
<dbReference type="InterPro" id="IPR037294">
    <property type="entry name" value="ABC_BtuC-like"/>
</dbReference>
<reference evidence="9 10" key="1">
    <citation type="journal article" date="2014" name="Genome Announc.">
        <title>Complete Genome Sequences of Fish Pathogenic Weissella ceti Strains WS74 and WS105.</title>
        <authorList>
            <person name="Figueiredo H.C."/>
            <person name="Leal C.A."/>
            <person name="Dorella F.A."/>
            <person name="Carvalho A.F."/>
            <person name="Soares S.C."/>
            <person name="Pereira F.L."/>
            <person name="Azevedo V.A."/>
        </authorList>
    </citation>
    <scope>NUCLEOTIDE SEQUENCE [LARGE SCALE GENOMIC DNA]</scope>
    <source>
        <strain evidence="9 10">WS74</strain>
    </source>
</reference>
<evidence type="ECO:0000313" key="9">
    <source>
        <dbReference type="EMBL" id="AIM63294.1"/>
    </source>
</evidence>
<feature type="transmembrane region" description="Helical" evidence="8">
    <location>
        <begin position="52"/>
        <end position="73"/>
    </location>
</feature>
<dbReference type="OrthoDB" id="9811721at2"/>
<evidence type="ECO:0000256" key="6">
    <source>
        <dbReference type="ARBA" id="ARBA00022989"/>
    </source>
</evidence>
<feature type="transmembrane region" description="Helical" evidence="8">
    <location>
        <begin position="286"/>
        <end position="305"/>
    </location>
</feature>
<evidence type="ECO:0000256" key="2">
    <source>
        <dbReference type="ARBA" id="ARBA00007935"/>
    </source>
</evidence>
<dbReference type="Pfam" id="PF01032">
    <property type="entry name" value="FecCD"/>
    <property type="match status" value="1"/>
</dbReference>
<dbReference type="RefSeq" id="WP_009496158.1">
    <property type="nucleotide sequence ID" value="NZ_CP009223.1"/>
</dbReference>
<dbReference type="InterPro" id="IPR000522">
    <property type="entry name" value="ABC_transptr_permease_BtuC"/>
</dbReference>
<evidence type="ECO:0000313" key="10">
    <source>
        <dbReference type="Proteomes" id="UP000029079"/>
    </source>
</evidence>
<keyword evidence="3" id="KW-0813">Transport</keyword>
<sequence length="309" mass="33406">MRQAYNGILTAALLMSIGAALLLGSTYLSPTALLQGQADVWQMLINYRLPRVIVAILGGAMIGMSSILLQLVLRNRLVDASIIGIMNGSQFLTMCLIVLLPILTKANVLISGIFGIGLLFIWRMYTPKQSSALRLILVGIATAMTFQSLTQLTTDGFGVPLPSLSTVTWSQVGQLFVLLLLGLIVLIMIWPNLKYFALSTEQLRLLNIPEHKLVYLVLGIVGLWSGVVTSLLGVVFFFGAILPQLSRTFFPDAKAQSLLIPTSLWGSLLLLNADTLARTVMAPTELPASAVLLAISGPLFIVLLMKRGS</sequence>
<dbReference type="EMBL" id="CP009223">
    <property type="protein sequence ID" value="AIM63294.1"/>
    <property type="molecule type" value="Genomic_DNA"/>
</dbReference>
<gene>
    <name evidence="9" type="ORF">WS74_1043</name>
</gene>
<keyword evidence="7 8" id="KW-0472">Membrane</keyword>
<organism evidence="9 10">
    <name type="scientific">Weissella ceti</name>
    <dbReference type="NCBI Taxonomy" id="759620"/>
    <lineage>
        <taxon>Bacteria</taxon>
        <taxon>Bacillati</taxon>
        <taxon>Bacillota</taxon>
        <taxon>Bacilli</taxon>
        <taxon>Lactobacillales</taxon>
        <taxon>Lactobacillaceae</taxon>
        <taxon>Weissella</taxon>
    </lineage>
</organism>
<dbReference type="GO" id="GO:0022857">
    <property type="term" value="F:transmembrane transporter activity"/>
    <property type="evidence" value="ECO:0007669"/>
    <property type="project" value="InterPro"/>
</dbReference>
<dbReference type="STRING" id="759620.WS105_1039"/>
<keyword evidence="4" id="KW-1003">Cell membrane</keyword>
<dbReference type="Proteomes" id="UP000029079">
    <property type="component" value="Chromosome"/>
</dbReference>
<dbReference type="GO" id="GO:0033214">
    <property type="term" value="P:siderophore-iron import into cell"/>
    <property type="evidence" value="ECO:0007669"/>
    <property type="project" value="TreeGrafter"/>
</dbReference>
<dbReference type="KEGG" id="wce:WS08_0977"/>
<proteinExistence type="inferred from homology"/>
<keyword evidence="10" id="KW-1185">Reference proteome</keyword>
<dbReference type="PANTHER" id="PTHR30472:SF19">
    <property type="entry name" value="PETROBACTIN IMPORT SYSTEM PERMEASE PROTEIN YCLO"/>
    <property type="match status" value="1"/>
</dbReference>
<dbReference type="KEGG" id="wci:WS105_1039"/>
<keyword evidence="5 8" id="KW-0812">Transmembrane</keyword>
<comment type="subcellular location">
    <subcellularLocation>
        <location evidence="1">Cell membrane</location>
        <topology evidence="1">Multi-pass membrane protein</topology>
    </subcellularLocation>
</comment>
<dbReference type="GO" id="GO:0005886">
    <property type="term" value="C:plasma membrane"/>
    <property type="evidence" value="ECO:0007669"/>
    <property type="project" value="UniProtKB-SubCell"/>
</dbReference>
<name>A0A075U0A0_9LACO</name>
<feature type="transmembrane region" description="Helical" evidence="8">
    <location>
        <begin position="132"/>
        <end position="152"/>
    </location>
</feature>